<feature type="domain" description="Aminotransferase class I/classII large" evidence="1">
    <location>
        <begin position="37"/>
        <end position="210"/>
    </location>
</feature>
<proteinExistence type="predicted"/>
<evidence type="ECO:0000259" key="1">
    <source>
        <dbReference type="Pfam" id="PF00155"/>
    </source>
</evidence>
<dbReference type="Gene3D" id="3.40.640.10">
    <property type="entry name" value="Type I PLP-dependent aspartate aminotransferase-like (Major domain)"/>
    <property type="match status" value="1"/>
</dbReference>
<comment type="caution">
    <text evidence="2">The sequence shown here is derived from an EMBL/GenBank/DDBJ whole genome shotgun (WGS) entry which is preliminary data.</text>
</comment>
<dbReference type="AlphaFoldDB" id="A0AA45WJB6"/>
<dbReference type="EMBL" id="FXTU01000001">
    <property type="protein sequence ID" value="SMP02575.1"/>
    <property type="molecule type" value="Genomic_DNA"/>
</dbReference>
<dbReference type="CDD" id="cd00609">
    <property type="entry name" value="AAT_like"/>
    <property type="match status" value="1"/>
</dbReference>
<dbReference type="PANTHER" id="PTHR46577:SF1">
    <property type="entry name" value="HTH-TYPE TRANSCRIPTIONAL REGULATORY PROTEIN GABR"/>
    <property type="match status" value="1"/>
</dbReference>
<dbReference type="Proteomes" id="UP001157946">
    <property type="component" value="Unassembled WGS sequence"/>
</dbReference>
<dbReference type="RefSeq" id="WP_154987900.1">
    <property type="nucleotide sequence ID" value="NZ_FXTU01000001.1"/>
</dbReference>
<dbReference type="InterPro" id="IPR015421">
    <property type="entry name" value="PyrdxlP-dep_Trfase_major"/>
</dbReference>
<name>A0AA45WJB6_9BACL</name>
<keyword evidence="3" id="KW-1185">Reference proteome</keyword>
<dbReference type="InterPro" id="IPR004839">
    <property type="entry name" value="Aminotransferase_I/II_large"/>
</dbReference>
<dbReference type="Pfam" id="PF00155">
    <property type="entry name" value="Aminotran_1_2"/>
    <property type="match status" value="1"/>
</dbReference>
<protein>
    <submittedName>
        <fullName evidence="2">Aminotransferase class I and II</fullName>
    </submittedName>
</protein>
<organism evidence="2 3">
    <name type="scientific">Laceyella tengchongensis</name>
    <dbReference type="NCBI Taxonomy" id="574699"/>
    <lineage>
        <taxon>Bacteria</taxon>
        <taxon>Bacillati</taxon>
        <taxon>Bacillota</taxon>
        <taxon>Bacilli</taxon>
        <taxon>Bacillales</taxon>
        <taxon>Thermoactinomycetaceae</taxon>
        <taxon>Laceyella</taxon>
    </lineage>
</organism>
<dbReference type="InterPro" id="IPR051446">
    <property type="entry name" value="HTH_trans_reg/aminotransferase"/>
</dbReference>
<keyword evidence="2" id="KW-0032">Aminotransferase</keyword>
<accession>A0AA45WJB6</accession>
<dbReference type="GO" id="GO:0008483">
    <property type="term" value="F:transaminase activity"/>
    <property type="evidence" value="ECO:0007669"/>
    <property type="project" value="UniProtKB-KW"/>
</dbReference>
<reference evidence="2" key="1">
    <citation type="submission" date="2017-05" db="EMBL/GenBank/DDBJ databases">
        <authorList>
            <person name="Varghese N."/>
            <person name="Submissions S."/>
        </authorList>
    </citation>
    <scope>NUCLEOTIDE SEQUENCE</scope>
    <source>
        <strain evidence="2">DSM 45262</strain>
    </source>
</reference>
<dbReference type="SUPFAM" id="SSF53383">
    <property type="entry name" value="PLP-dependent transferases"/>
    <property type="match status" value="1"/>
</dbReference>
<evidence type="ECO:0000313" key="2">
    <source>
        <dbReference type="EMBL" id="SMP02575.1"/>
    </source>
</evidence>
<dbReference type="InterPro" id="IPR015424">
    <property type="entry name" value="PyrdxlP-dep_Trfase"/>
</dbReference>
<gene>
    <name evidence="2" type="ORF">SAMN06265361_101361</name>
</gene>
<dbReference type="GO" id="GO:0030170">
    <property type="term" value="F:pyridoxal phosphate binding"/>
    <property type="evidence" value="ECO:0007669"/>
    <property type="project" value="InterPro"/>
</dbReference>
<dbReference type="PANTHER" id="PTHR46577">
    <property type="entry name" value="HTH-TYPE TRANSCRIPTIONAL REGULATORY PROTEIN GABR"/>
    <property type="match status" value="1"/>
</dbReference>
<sequence length="246" mass="28082">MLALLADMGCLSHCLFGYGLGMDSCRVKQRQRAIALLNQHGQSVPLIFVIPSHQFPMGGTLSIQRRVKLIEYARLHDSYIVEDDYDSEFCFEGTPVPSLQGMAPERVIYVGTFSKILSPAIRIGYLILPPPLVSQFRKHKWYLDRHSPLMDQMILSRFIQEGHLDRHIRNMKKVYHKKRNHLIKALTHHFPQVNILGRKAGMHLVAEFPGLPNPWNITPYKKAGTAIKSCWDSAGCPRRRSTRGSL</sequence>
<evidence type="ECO:0000313" key="3">
    <source>
        <dbReference type="Proteomes" id="UP001157946"/>
    </source>
</evidence>
<keyword evidence="2" id="KW-0808">Transferase</keyword>